<organism evidence="2 3">
    <name type="scientific">Serendipita indica (strain DSM 11827)</name>
    <name type="common">Root endophyte fungus</name>
    <name type="synonym">Piriformospora indica</name>
    <dbReference type="NCBI Taxonomy" id="1109443"/>
    <lineage>
        <taxon>Eukaryota</taxon>
        <taxon>Fungi</taxon>
        <taxon>Dikarya</taxon>
        <taxon>Basidiomycota</taxon>
        <taxon>Agaricomycotina</taxon>
        <taxon>Agaricomycetes</taxon>
        <taxon>Sebacinales</taxon>
        <taxon>Serendipitaceae</taxon>
        <taxon>Serendipita</taxon>
    </lineage>
</organism>
<dbReference type="InParanoid" id="G4T8V3"/>
<dbReference type="HOGENOM" id="CLU_109462_2_0_1"/>
<dbReference type="PANTHER" id="PTHR46230">
    <property type="match status" value="1"/>
</dbReference>
<dbReference type="InterPro" id="IPR036065">
    <property type="entry name" value="BolA-like_sf"/>
</dbReference>
<dbReference type="GO" id="GO:0044572">
    <property type="term" value="P:[4Fe-4S] cluster assembly"/>
    <property type="evidence" value="ECO:0007669"/>
    <property type="project" value="TreeGrafter"/>
</dbReference>
<protein>
    <submittedName>
        <fullName evidence="2">Uncharacterized protein</fullName>
    </submittedName>
</protein>
<dbReference type="OMA" id="CLGGFGK"/>
<dbReference type="SUPFAM" id="SSF82657">
    <property type="entry name" value="BolA-like"/>
    <property type="match status" value="1"/>
</dbReference>
<dbReference type="OrthoDB" id="411584at2759"/>
<dbReference type="eggNOG" id="KOG2313">
    <property type="taxonomic scope" value="Eukaryota"/>
</dbReference>
<dbReference type="Proteomes" id="UP000007148">
    <property type="component" value="Unassembled WGS sequence"/>
</dbReference>
<dbReference type="FunCoup" id="G4T8V3">
    <property type="interactions" value="36"/>
</dbReference>
<dbReference type="PANTHER" id="PTHR46230:SF7">
    <property type="entry name" value="BOLA-LIKE PROTEIN 1"/>
    <property type="match status" value="1"/>
</dbReference>
<proteinExistence type="inferred from homology"/>
<dbReference type="EMBL" id="CAFZ01000019">
    <property type="protein sequence ID" value="CCA67755.1"/>
    <property type="molecule type" value="Genomic_DNA"/>
</dbReference>
<name>G4T8V3_SERID</name>
<comment type="similarity">
    <text evidence="1">Belongs to the BolA/IbaG family.</text>
</comment>
<dbReference type="AlphaFoldDB" id="G4T8V3"/>
<comment type="caution">
    <text evidence="2">The sequence shown here is derived from an EMBL/GenBank/DDBJ whole genome shotgun (WGS) entry which is preliminary data.</text>
</comment>
<accession>G4T8V3</accession>
<evidence type="ECO:0000313" key="2">
    <source>
        <dbReference type="EMBL" id="CCA67755.1"/>
    </source>
</evidence>
<dbReference type="Gene3D" id="3.30.300.90">
    <property type="entry name" value="BolA-like"/>
    <property type="match status" value="1"/>
</dbReference>
<reference evidence="2 3" key="1">
    <citation type="journal article" date="2011" name="PLoS Pathog.">
        <title>Endophytic Life Strategies Decoded by Genome and Transcriptome Analyses of the Mutualistic Root Symbiont Piriformospora indica.</title>
        <authorList>
            <person name="Zuccaro A."/>
            <person name="Lahrmann U."/>
            <person name="Guldener U."/>
            <person name="Langen G."/>
            <person name="Pfiffi S."/>
            <person name="Biedenkopf D."/>
            <person name="Wong P."/>
            <person name="Samans B."/>
            <person name="Grimm C."/>
            <person name="Basiewicz M."/>
            <person name="Murat C."/>
            <person name="Martin F."/>
            <person name="Kogel K.H."/>
        </authorList>
    </citation>
    <scope>NUCLEOTIDE SEQUENCE [LARGE SCALE GENOMIC DNA]</scope>
    <source>
        <strain evidence="2 3">DSM 11827</strain>
    </source>
</reference>
<dbReference type="GO" id="GO:0005759">
    <property type="term" value="C:mitochondrial matrix"/>
    <property type="evidence" value="ECO:0007669"/>
    <property type="project" value="TreeGrafter"/>
</dbReference>
<dbReference type="STRING" id="1109443.G4T8V3"/>
<evidence type="ECO:0000256" key="1">
    <source>
        <dbReference type="RuleBase" id="RU003860"/>
    </source>
</evidence>
<keyword evidence="3" id="KW-1185">Reference proteome</keyword>
<sequence length="101" mass="11155">MSVEANIRAKLEAAFKPDTLVITNDSWKHSHHAAMRELGGGNGETHFAVEIVSSAFEGKRSIQRHRLVYAALDEELKSGVHALQVIARTPEEMEKRSTGMA</sequence>
<dbReference type="PIRSF" id="PIRSF003113">
    <property type="entry name" value="BolA"/>
    <property type="match status" value="1"/>
</dbReference>
<evidence type="ECO:0000313" key="3">
    <source>
        <dbReference type="Proteomes" id="UP000007148"/>
    </source>
</evidence>
<dbReference type="InterPro" id="IPR002634">
    <property type="entry name" value="BolA"/>
</dbReference>
<dbReference type="Pfam" id="PF01722">
    <property type="entry name" value="BolA"/>
    <property type="match status" value="1"/>
</dbReference>
<gene>
    <name evidence="2" type="ORF">PIIN_01579</name>
</gene>